<dbReference type="Pfam" id="PF00158">
    <property type="entry name" value="Sigma54_activat"/>
    <property type="match status" value="1"/>
</dbReference>
<dbReference type="SUPFAM" id="SSF53062">
    <property type="entry name" value="PTS system fructose IIA component-like"/>
    <property type="match status" value="1"/>
</dbReference>
<dbReference type="InterPro" id="IPR011608">
    <property type="entry name" value="PRD"/>
</dbReference>
<dbReference type="Pfam" id="PF00874">
    <property type="entry name" value="PRD"/>
    <property type="match status" value="1"/>
</dbReference>
<dbReference type="Gene3D" id="3.40.930.10">
    <property type="entry name" value="Mannitol-specific EII, Chain A"/>
    <property type="match status" value="1"/>
</dbReference>
<dbReference type="Gene3D" id="1.10.10.60">
    <property type="entry name" value="Homeodomain-like"/>
    <property type="match status" value="1"/>
</dbReference>
<keyword evidence="3" id="KW-0067">ATP-binding</keyword>
<dbReference type="InterPro" id="IPR004701">
    <property type="entry name" value="PTS_EIIA_man-typ"/>
</dbReference>
<feature type="domain" description="PRD" evidence="8">
    <location>
        <begin position="475"/>
        <end position="583"/>
    </location>
</feature>
<dbReference type="InterPro" id="IPR002078">
    <property type="entry name" value="Sigma_54_int"/>
</dbReference>
<dbReference type="PROSITE" id="PS51094">
    <property type="entry name" value="PTS_EIIA_TYPE_2"/>
    <property type="match status" value="1"/>
</dbReference>
<dbReference type="Pfam" id="PF03610">
    <property type="entry name" value="EIIA-man"/>
    <property type="match status" value="1"/>
</dbReference>
<keyword evidence="10" id="KW-1185">Reference proteome</keyword>
<dbReference type="InterPro" id="IPR016152">
    <property type="entry name" value="PTrfase/Anion_transptr"/>
</dbReference>
<dbReference type="PANTHER" id="PTHR32071">
    <property type="entry name" value="TRANSCRIPTIONAL REGULATORY PROTEIN"/>
    <property type="match status" value="1"/>
</dbReference>
<dbReference type="Proteomes" id="UP000004226">
    <property type="component" value="Unassembled WGS sequence"/>
</dbReference>
<dbReference type="GO" id="GO:0016020">
    <property type="term" value="C:membrane"/>
    <property type="evidence" value="ECO:0007669"/>
    <property type="project" value="InterPro"/>
</dbReference>
<evidence type="ECO:0000259" key="6">
    <source>
        <dbReference type="PROSITE" id="PS51094"/>
    </source>
</evidence>
<proteinExistence type="predicted"/>
<dbReference type="EMBL" id="ADAD01000195">
    <property type="protein sequence ID" value="EEY33975.1"/>
    <property type="molecule type" value="Genomic_DNA"/>
</dbReference>
<reference evidence="9 10" key="1">
    <citation type="submission" date="2009-10" db="EMBL/GenBank/DDBJ databases">
        <authorList>
            <person name="Harkins D.M."/>
            <person name="Madupu R."/>
            <person name="Durkin A.S."/>
            <person name="Torralba M."/>
            <person name="Methe B."/>
            <person name="Sutton G.G."/>
            <person name="Strausberg R.L."/>
            <person name="Nelson K.E."/>
        </authorList>
    </citation>
    <scope>NUCLEOTIDE SEQUENCE [LARGE SCALE GENOMIC DNA]</scope>
    <source>
        <strain evidence="9 10">F0264</strain>
    </source>
</reference>
<protein>
    <submittedName>
        <fullName evidence="9">Sigma-54 interaction domain protein</fullName>
    </submittedName>
</protein>
<gene>
    <name evidence="9" type="primary">levR</name>
    <name evidence="9" type="ORF">HMPREF0554_0037</name>
</gene>
<dbReference type="PROSITE" id="PS51096">
    <property type="entry name" value="PTS_EIIA_TYPE_4"/>
    <property type="match status" value="1"/>
</dbReference>
<keyword evidence="2" id="KW-0547">Nucleotide-binding</keyword>
<dbReference type="InterPro" id="IPR036634">
    <property type="entry name" value="PRD_sf"/>
</dbReference>
<feature type="domain" description="Sigma-54 factor interaction" evidence="5">
    <location>
        <begin position="126"/>
        <end position="360"/>
    </location>
</feature>
<dbReference type="GO" id="GO:0016740">
    <property type="term" value="F:transferase activity"/>
    <property type="evidence" value="ECO:0007669"/>
    <property type="project" value="UniProtKB-KW"/>
</dbReference>
<dbReference type="eggNOG" id="COG1221">
    <property type="taxonomic scope" value="Bacteria"/>
</dbReference>
<dbReference type="Pfam" id="PF00359">
    <property type="entry name" value="PTS_EIIA_2"/>
    <property type="match status" value="1"/>
</dbReference>
<dbReference type="InterPro" id="IPR036662">
    <property type="entry name" value="PTS_EIIA_man-typ_sf"/>
</dbReference>
<dbReference type="GO" id="GO:0005524">
    <property type="term" value="F:ATP binding"/>
    <property type="evidence" value="ECO:0007669"/>
    <property type="project" value="UniProtKB-KW"/>
</dbReference>
<dbReference type="Gene3D" id="3.40.50.300">
    <property type="entry name" value="P-loop containing nucleotide triphosphate hydrolases"/>
    <property type="match status" value="1"/>
</dbReference>
<evidence type="ECO:0000259" key="7">
    <source>
        <dbReference type="PROSITE" id="PS51096"/>
    </source>
</evidence>
<dbReference type="GO" id="GO:0001216">
    <property type="term" value="F:DNA-binding transcription activator activity"/>
    <property type="evidence" value="ECO:0007669"/>
    <property type="project" value="InterPro"/>
</dbReference>
<dbReference type="Gene3D" id="1.10.1790.10">
    <property type="entry name" value="PRD domain"/>
    <property type="match status" value="1"/>
</dbReference>
<dbReference type="InterPro" id="IPR007634">
    <property type="entry name" value="RNA_pol_sigma_54_DNA-bd"/>
</dbReference>
<dbReference type="InterPro" id="IPR027417">
    <property type="entry name" value="P-loop_NTPase"/>
</dbReference>
<dbReference type="Gene3D" id="3.40.50.510">
    <property type="entry name" value="Phosphotransferase system, mannose-type IIA component"/>
    <property type="match status" value="1"/>
</dbReference>
<feature type="domain" description="PTS EIIA type-4" evidence="7">
    <location>
        <begin position="585"/>
        <end position="718"/>
    </location>
</feature>
<dbReference type="RefSeq" id="WP_006808428.1">
    <property type="nucleotide sequence ID" value="NZ_ADAD01000195.1"/>
</dbReference>
<dbReference type="AlphaFoldDB" id="D0GPK3"/>
<evidence type="ECO:0000256" key="3">
    <source>
        <dbReference type="ARBA" id="ARBA00022840"/>
    </source>
</evidence>
<feature type="coiled-coil region" evidence="4">
    <location>
        <begin position="427"/>
        <end position="454"/>
    </location>
</feature>
<dbReference type="CDD" id="cd00211">
    <property type="entry name" value="PTS_IIA_fru"/>
    <property type="match status" value="1"/>
</dbReference>
<dbReference type="GO" id="GO:0009401">
    <property type="term" value="P:phosphoenolpyruvate-dependent sugar phosphotransferase system"/>
    <property type="evidence" value="ECO:0007669"/>
    <property type="project" value="InterPro"/>
</dbReference>
<dbReference type="SUPFAM" id="SSF63520">
    <property type="entry name" value="PTS-regulatory domain, PRD"/>
    <property type="match status" value="1"/>
</dbReference>
<evidence type="ECO:0000259" key="8">
    <source>
        <dbReference type="PROSITE" id="PS51372"/>
    </source>
</evidence>
<comment type="caution">
    <text evidence="9">The sequence shown here is derived from an EMBL/GenBank/DDBJ whole genome shotgun (WGS) entry which is preliminary data.</text>
</comment>
<dbReference type="SMART" id="SM00382">
    <property type="entry name" value="AAA"/>
    <property type="match status" value="1"/>
</dbReference>
<dbReference type="eggNOG" id="COG3933">
    <property type="taxonomic scope" value="Bacteria"/>
</dbReference>
<dbReference type="PANTHER" id="PTHR32071:SF38">
    <property type="entry name" value="PSP OPERON TRANSCRIPTIONAL ACTIVATOR"/>
    <property type="match status" value="1"/>
</dbReference>
<dbReference type="SUPFAM" id="SSF52540">
    <property type="entry name" value="P-loop containing nucleoside triphosphate hydrolases"/>
    <property type="match status" value="1"/>
</dbReference>
<evidence type="ECO:0000256" key="2">
    <source>
        <dbReference type="ARBA" id="ARBA00022741"/>
    </source>
</evidence>
<feature type="domain" description="PTS EIIA type-2" evidence="6">
    <location>
        <begin position="815"/>
        <end position="959"/>
    </location>
</feature>
<accession>D0GPK3</accession>
<sequence>MKENEMIEEIIKKEDKKSPLTDEEISEKLGISREIVTKIRNEKEIPNSRDRNIDVLKEEIENILKKEGKISNRKLTKRLNEIGYKIGKYAVNRIYQQIDSSSLSITEKEIKTFKRQEIKENVFKNFIGYDKSQKNNIEKLKAAVMYPPKGLHTLIYGESGVGKSYLAELAHSYAVMTDNFSDNAPYFEFNCADYADNPQLLVSQLFGYSKGAFTGAEEDKKGIVELCDNGILFLDEVHRLPSEGQEILFSLIDKGKYRRLGETDTNRKSGIMIIAATTETPDSALLLTFRRRIPMSIKIPPLNERTLEEKFEFIKFFLHEESVRLKKKIRVKKEVIENFLEIIYPGNAGQLKSEIQVSCAKAFLEAKIENKEEIEIKKEFLIDISRRRKLEPEAIKLIKEEYIIYPNEKDKWDSNDNISNIKDMNIYQKIEEKYNELKEKGIETEKINDILEEEVKKEFFENILKFSNQDFNYRELQQIVGEKILTSVMTAYEKAKMSFTDLNSKIIFPLSIHMKTSADRIKEGKQLPTSVSAGFKMSNKKETEVAKQMLAIINEKCYLNFPDSEAGFIAMYLKEFRKNEKYNEKIGLIVLSHGKVARGMVDVANKVLNEDYAVGLEMDFSDTPQYMLEKTVNLVRQTDRGKGCIILADMGSLLNFEEKIIEKTGINVKIVGRVDTLMVIECLRKILYTSENIGEIVKEIDEKSSYYKSNNELKKKKIILCLCITGEGAAQNLKEYLKERLKSVLEGVEILTKGYIEGENTEDIIKNISKEYEILAVIGTLETDRTINELNYISVEEAYKLAGIKKIREILKRKNIFSKNNLNEILNIDFIELTDLKYKENILDMMIGKMRQKGIVKDEFLLSVYKRESSVATYLNGGIAIPHGESTFVNKSCIFVTKLDKPVIWDGINMADIVLLLALKEDSKKYFEQLYKMISNESIVNSIRNAKTKEEILKILCKITEPVN</sequence>
<evidence type="ECO:0000259" key="5">
    <source>
        <dbReference type="PROSITE" id="PS50045"/>
    </source>
</evidence>
<dbReference type="InterPro" id="IPR002178">
    <property type="entry name" value="PTS_EIIA_type-2_dom"/>
</dbReference>
<evidence type="ECO:0000256" key="1">
    <source>
        <dbReference type="ARBA" id="ARBA00022679"/>
    </source>
</evidence>
<dbReference type="CDD" id="cd00009">
    <property type="entry name" value="AAA"/>
    <property type="match status" value="1"/>
</dbReference>
<evidence type="ECO:0000313" key="10">
    <source>
        <dbReference type="Proteomes" id="UP000004226"/>
    </source>
</evidence>
<dbReference type="PROSITE" id="PS50045">
    <property type="entry name" value="SIGMA54_INTERACT_4"/>
    <property type="match status" value="1"/>
</dbReference>
<keyword evidence="1" id="KW-0808">Transferase</keyword>
<keyword evidence="4" id="KW-0175">Coiled coil</keyword>
<dbReference type="PROSITE" id="PS51372">
    <property type="entry name" value="PRD_2"/>
    <property type="match status" value="1"/>
</dbReference>
<dbReference type="Pfam" id="PF04552">
    <property type="entry name" value="Sigma54_DBD"/>
    <property type="match status" value="1"/>
</dbReference>
<dbReference type="SUPFAM" id="SSF55804">
    <property type="entry name" value="Phoshotransferase/anion transport protein"/>
    <property type="match status" value="1"/>
</dbReference>
<evidence type="ECO:0000256" key="4">
    <source>
        <dbReference type="SAM" id="Coils"/>
    </source>
</evidence>
<evidence type="ECO:0000313" key="9">
    <source>
        <dbReference type="EMBL" id="EEY33975.1"/>
    </source>
</evidence>
<dbReference type="InterPro" id="IPR003593">
    <property type="entry name" value="AAA+_ATPase"/>
</dbReference>
<organism evidence="9 10">
    <name type="scientific">Pseudoleptotrichia goodfellowii F0264</name>
    <dbReference type="NCBI Taxonomy" id="596323"/>
    <lineage>
        <taxon>Bacteria</taxon>
        <taxon>Fusobacteriati</taxon>
        <taxon>Fusobacteriota</taxon>
        <taxon>Fusobacteriia</taxon>
        <taxon>Fusobacteriales</taxon>
        <taxon>Leptotrichiaceae</taxon>
        <taxon>Pseudoleptotrichia</taxon>
    </lineage>
</organism>
<name>D0GPK3_9FUSO</name>